<dbReference type="EMBL" id="SMGK01000001">
    <property type="protein sequence ID" value="TCK75748.1"/>
    <property type="molecule type" value="Genomic_DNA"/>
</dbReference>
<dbReference type="InterPro" id="IPR052932">
    <property type="entry name" value="OprB_Porin"/>
</dbReference>
<dbReference type="PANTHER" id="PTHR37944:SF1">
    <property type="entry name" value="PORIN B"/>
    <property type="match status" value="1"/>
</dbReference>
<dbReference type="InterPro" id="IPR007049">
    <property type="entry name" value="Carb-sel_porin_OprB"/>
</dbReference>
<dbReference type="GO" id="GO:0015288">
    <property type="term" value="F:porin activity"/>
    <property type="evidence" value="ECO:0007669"/>
    <property type="project" value="InterPro"/>
</dbReference>
<evidence type="ECO:0000313" key="3">
    <source>
        <dbReference type="EMBL" id="TCK75748.1"/>
    </source>
</evidence>
<evidence type="ECO:0000256" key="2">
    <source>
        <dbReference type="RuleBase" id="RU363072"/>
    </source>
</evidence>
<dbReference type="GO" id="GO:0008643">
    <property type="term" value="P:carbohydrate transport"/>
    <property type="evidence" value="ECO:0007669"/>
    <property type="project" value="InterPro"/>
</dbReference>
<dbReference type="AlphaFoldDB" id="A0A4R1LB93"/>
<accession>A0A4R1LB93</accession>
<dbReference type="PANTHER" id="PTHR37944">
    <property type="entry name" value="PORIN B"/>
    <property type="match status" value="1"/>
</dbReference>
<protein>
    <submittedName>
        <fullName evidence="3">OprB family porin</fullName>
    </submittedName>
</protein>
<dbReference type="InterPro" id="IPR038673">
    <property type="entry name" value="OprB_sf"/>
</dbReference>
<comment type="caution">
    <text evidence="3">The sequence shown here is derived from an EMBL/GenBank/DDBJ whole genome shotgun (WGS) entry which is preliminary data.</text>
</comment>
<dbReference type="RefSeq" id="WP_131991802.1">
    <property type="nucleotide sequence ID" value="NZ_SMGK01000001.1"/>
</dbReference>
<dbReference type="Pfam" id="PF04966">
    <property type="entry name" value="OprB"/>
    <property type="match status" value="1"/>
</dbReference>
<proteinExistence type="inferred from homology"/>
<evidence type="ECO:0000256" key="1">
    <source>
        <dbReference type="ARBA" id="ARBA00008769"/>
    </source>
</evidence>
<evidence type="ECO:0000313" key="4">
    <source>
        <dbReference type="Proteomes" id="UP000295210"/>
    </source>
</evidence>
<feature type="signal peptide" evidence="2">
    <location>
        <begin position="1"/>
        <end position="29"/>
    </location>
</feature>
<keyword evidence="2" id="KW-0732">Signal</keyword>
<organism evidence="3 4">
    <name type="scientific">Acidipila rosea</name>
    <dbReference type="NCBI Taxonomy" id="768535"/>
    <lineage>
        <taxon>Bacteria</taxon>
        <taxon>Pseudomonadati</taxon>
        <taxon>Acidobacteriota</taxon>
        <taxon>Terriglobia</taxon>
        <taxon>Terriglobales</taxon>
        <taxon>Acidobacteriaceae</taxon>
        <taxon>Acidipila</taxon>
    </lineage>
</organism>
<dbReference type="GO" id="GO:0016020">
    <property type="term" value="C:membrane"/>
    <property type="evidence" value="ECO:0007669"/>
    <property type="project" value="InterPro"/>
</dbReference>
<feature type="chain" id="PRO_5021036895" evidence="2">
    <location>
        <begin position="30"/>
        <end position="481"/>
    </location>
</feature>
<comment type="similarity">
    <text evidence="1 2">Belongs to the OprB family.</text>
</comment>
<dbReference type="Gene3D" id="2.40.160.180">
    <property type="entry name" value="Carbohydrate-selective porin OprB"/>
    <property type="match status" value="1"/>
</dbReference>
<reference evidence="3 4" key="1">
    <citation type="submission" date="2019-03" db="EMBL/GenBank/DDBJ databases">
        <title>Genomic Encyclopedia of Type Strains, Phase IV (KMG-IV): sequencing the most valuable type-strain genomes for metagenomic binning, comparative biology and taxonomic classification.</title>
        <authorList>
            <person name="Goeker M."/>
        </authorList>
    </citation>
    <scope>NUCLEOTIDE SEQUENCE [LARGE SCALE GENOMIC DNA]</scope>
    <source>
        <strain evidence="3 4">DSM 103428</strain>
    </source>
</reference>
<dbReference type="OrthoDB" id="177316at2"/>
<gene>
    <name evidence="3" type="ORF">C7378_0739</name>
</gene>
<name>A0A4R1LB93_9BACT</name>
<sequence>MDLPIRKASGIVVRALIVAALSSVTQAFASGFAPAASSLPDAPSPQAAIIAAHLSAQQPPASAQSHGPASRQHYTPSPRAYLAGDWGGARTRLAQRGILFDLYYVADSLGNPAGGYDQVMSTWGRFRATVDVDFGKLRNWNGLTFHATAVNQYGVDLGTQYLHSIDNPSGLVSEHTTRLDSLWFDHSLLRHRLFLRIGQFAGMDFYGVQEYGASYLSLPQDYAFGNLNLDTYESFDPAATPAFELRALPVRHWYVKAMVESQDHHPYRDNPTGFTPKFAGPMLNSEVGYIHDAPAPPESTKTLGPEPWVKKSGLYPATYKFGSSYNPHNFTDPLTHITTPGNYVLYLMANQAIYRVGANGVDATRGLDLHFSYDWAAGDVNKVNTQLTTGARFLGPTYKRSKDVLALGYTRSTIGSHFSRASIASGRGPLTAEHVVELSYLGQITPWLILQPDLQYYARLGASPQRGSSGLVIGFRTKVTF</sequence>
<keyword evidence="4" id="KW-1185">Reference proteome</keyword>
<dbReference type="Proteomes" id="UP000295210">
    <property type="component" value="Unassembled WGS sequence"/>
</dbReference>